<protein>
    <submittedName>
        <fullName evidence="2">Uncharacterized protein</fullName>
    </submittedName>
</protein>
<gene>
    <name evidence="2" type="ORF">MAR_028457</name>
</gene>
<keyword evidence="1" id="KW-0175">Coiled coil</keyword>
<proteinExistence type="predicted"/>
<dbReference type="Proteomes" id="UP001164746">
    <property type="component" value="Chromosome 2"/>
</dbReference>
<dbReference type="EMBL" id="CP111013">
    <property type="protein sequence ID" value="WAQ95767.1"/>
    <property type="molecule type" value="Genomic_DNA"/>
</dbReference>
<reference evidence="2" key="1">
    <citation type="submission" date="2022-11" db="EMBL/GenBank/DDBJ databases">
        <title>Centuries of genome instability and evolution in soft-shell clam transmissible cancer (bioRxiv).</title>
        <authorList>
            <person name="Hart S.F.M."/>
            <person name="Yonemitsu M.A."/>
            <person name="Giersch R.M."/>
            <person name="Beal B.F."/>
            <person name="Arriagada G."/>
            <person name="Davis B.W."/>
            <person name="Ostrander E.A."/>
            <person name="Goff S.P."/>
            <person name="Metzger M.J."/>
        </authorList>
    </citation>
    <scope>NUCLEOTIDE SEQUENCE</scope>
    <source>
        <strain evidence="2">MELC-2E11</strain>
        <tissue evidence="2">Siphon/mantle</tissue>
    </source>
</reference>
<sequence length="129" mass="14398">MKTGSPTDMAVTCNMKTGSPIDMAVTCNMKTGSPIDMAVTCEAKTKHPMDTTKLQKADHVMDGASITSYDSKAPKIQGKVALEGTLQQRLDQLDHRESELLDALERKTEKIKGLTEEKNRWKRRCEEIE</sequence>
<evidence type="ECO:0000313" key="2">
    <source>
        <dbReference type="EMBL" id="WAQ95767.1"/>
    </source>
</evidence>
<keyword evidence="3" id="KW-1185">Reference proteome</keyword>
<name>A0ABY7DDP6_MYAAR</name>
<feature type="coiled-coil region" evidence="1">
    <location>
        <begin position="90"/>
        <end position="124"/>
    </location>
</feature>
<accession>A0ABY7DDP6</accession>
<evidence type="ECO:0000256" key="1">
    <source>
        <dbReference type="SAM" id="Coils"/>
    </source>
</evidence>
<organism evidence="2 3">
    <name type="scientific">Mya arenaria</name>
    <name type="common">Soft-shell clam</name>
    <dbReference type="NCBI Taxonomy" id="6604"/>
    <lineage>
        <taxon>Eukaryota</taxon>
        <taxon>Metazoa</taxon>
        <taxon>Spiralia</taxon>
        <taxon>Lophotrochozoa</taxon>
        <taxon>Mollusca</taxon>
        <taxon>Bivalvia</taxon>
        <taxon>Autobranchia</taxon>
        <taxon>Heteroconchia</taxon>
        <taxon>Euheterodonta</taxon>
        <taxon>Imparidentia</taxon>
        <taxon>Neoheterodontei</taxon>
        <taxon>Myida</taxon>
        <taxon>Myoidea</taxon>
        <taxon>Myidae</taxon>
        <taxon>Mya</taxon>
    </lineage>
</organism>
<evidence type="ECO:0000313" key="3">
    <source>
        <dbReference type="Proteomes" id="UP001164746"/>
    </source>
</evidence>